<evidence type="ECO:0000256" key="4">
    <source>
        <dbReference type="ARBA" id="ARBA00022452"/>
    </source>
</evidence>
<keyword evidence="3" id="KW-0813">Transport</keyword>
<gene>
    <name evidence="9" type="ORF">ENP73_04900</name>
</gene>
<dbReference type="PANTHER" id="PTHR30026:SF20">
    <property type="entry name" value="OUTER MEMBRANE PROTEIN TOLC"/>
    <property type="match status" value="1"/>
</dbReference>
<accession>A0A7C2GF55</accession>
<keyword evidence="5" id="KW-0812">Transmembrane</keyword>
<keyword evidence="6" id="KW-0472">Membrane</keyword>
<dbReference type="GO" id="GO:1990281">
    <property type="term" value="C:efflux pump complex"/>
    <property type="evidence" value="ECO:0007669"/>
    <property type="project" value="TreeGrafter"/>
</dbReference>
<comment type="similarity">
    <text evidence="2">Belongs to the outer membrane factor (OMF) (TC 1.B.17) family.</text>
</comment>
<sequence length="329" mass="36404">MTHRKRQVGRRALALGILLGLALAQPLPEALKKAAALPPVVTARLDLEGRRRDLERTLQDPLRTPLSELQARQALALAEAKYQRALAQAESDLVAAYTQALEAGIQARLAEKALEVSELALKAAEVRVRGGGATPLDLLDAQNRVLEARKNLEAARRGQESAQRALENLLGPWKPEPVAELPPLPEKGVLEDLLRAHADLLQLRQSLELLRLQRGLLDESFAPRKDIEALEDQIKAVETNLDNLERSLRVGLEARYAQLPSLLQGVKAAEEAYKAARERYAAEERRFQVGLTSRLALLQQELALLQAELAQAQARHAYLRAYYGLLASR</sequence>
<name>A0A7C2GF55_9DEIN</name>
<dbReference type="InterPro" id="IPR003423">
    <property type="entry name" value="OMP_efflux"/>
</dbReference>
<keyword evidence="8" id="KW-0175">Coiled coil</keyword>
<dbReference type="GO" id="GO:0015288">
    <property type="term" value="F:porin activity"/>
    <property type="evidence" value="ECO:0007669"/>
    <property type="project" value="TreeGrafter"/>
</dbReference>
<dbReference type="Gene3D" id="1.20.1600.10">
    <property type="entry name" value="Outer membrane efflux proteins (OEP)"/>
    <property type="match status" value="2"/>
</dbReference>
<reference evidence="9" key="1">
    <citation type="journal article" date="2020" name="mSystems">
        <title>Genome- and Community-Level Interaction Insights into Carbon Utilization and Element Cycling Functions of Hydrothermarchaeota in Hydrothermal Sediment.</title>
        <authorList>
            <person name="Zhou Z."/>
            <person name="Liu Y."/>
            <person name="Xu W."/>
            <person name="Pan J."/>
            <person name="Luo Z.H."/>
            <person name="Li M."/>
        </authorList>
    </citation>
    <scope>NUCLEOTIDE SEQUENCE [LARGE SCALE GENOMIC DNA]</scope>
    <source>
        <strain evidence="9">SpSt-246</strain>
    </source>
</reference>
<dbReference type="InterPro" id="IPR051906">
    <property type="entry name" value="TolC-like"/>
</dbReference>
<keyword evidence="7" id="KW-0998">Cell outer membrane</keyword>
<dbReference type="GO" id="GO:0009279">
    <property type="term" value="C:cell outer membrane"/>
    <property type="evidence" value="ECO:0007669"/>
    <property type="project" value="UniProtKB-SubCell"/>
</dbReference>
<proteinExistence type="inferred from homology"/>
<dbReference type="Pfam" id="PF02321">
    <property type="entry name" value="OEP"/>
    <property type="match status" value="2"/>
</dbReference>
<dbReference type="PANTHER" id="PTHR30026">
    <property type="entry name" value="OUTER MEMBRANE PROTEIN TOLC"/>
    <property type="match status" value="1"/>
</dbReference>
<dbReference type="EMBL" id="DSKL01000198">
    <property type="protein sequence ID" value="HEH82329.1"/>
    <property type="molecule type" value="Genomic_DNA"/>
</dbReference>
<evidence type="ECO:0000313" key="9">
    <source>
        <dbReference type="EMBL" id="HEH82329.1"/>
    </source>
</evidence>
<dbReference type="SUPFAM" id="SSF56954">
    <property type="entry name" value="Outer membrane efflux proteins (OEP)"/>
    <property type="match status" value="1"/>
</dbReference>
<comment type="subcellular location">
    <subcellularLocation>
        <location evidence="1">Cell outer membrane</location>
    </subcellularLocation>
</comment>
<evidence type="ECO:0000256" key="2">
    <source>
        <dbReference type="ARBA" id="ARBA00007613"/>
    </source>
</evidence>
<comment type="caution">
    <text evidence="9">The sequence shown here is derived from an EMBL/GenBank/DDBJ whole genome shotgun (WGS) entry which is preliminary data.</text>
</comment>
<dbReference type="AlphaFoldDB" id="A0A7C2GF55"/>
<evidence type="ECO:0000256" key="5">
    <source>
        <dbReference type="ARBA" id="ARBA00022692"/>
    </source>
</evidence>
<keyword evidence="4" id="KW-1134">Transmembrane beta strand</keyword>
<evidence type="ECO:0000256" key="1">
    <source>
        <dbReference type="ARBA" id="ARBA00004442"/>
    </source>
</evidence>
<feature type="coiled-coil region" evidence="8">
    <location>
        <begin position="227"/>
        <end position="315"/>
    </location>
</feature>
<evidence type="ECO:0000256" key="8">
    <source>
        <dbReference type="SAM" id="Coils"/>
    </source>
</evidence>
<evidence type="ECO:0000256" key="6">
    <source>
        <dbReference type="ARBA" id="ARBA00023136"/>
    </source>
</evidence>
<dbReference type="GO" id="GO:0015562">
    <property type="term" value="F:efflux transmembrane transporter activity"/>
    <property type="evidence" value="ECO:0007669"/>
    <property type="project" value="InterPro"/>
</dbReference>
<protein>
    <submittedName>
        <fullName evidence="9">TolC family protein</fullName>
    </submittedName>
</protein>
<evidence type="ECO:0000256" key="7">
    <source>
        <dbReference type="ARBA" id="ARBA00023237"/>
    </source>
</evidence>
<evidence type="ECO:0000256" key="3">
    <source>
        <dbReference type="ARBA" id="ARBA00022448"/>
    </source>
</evidence>
<organism evidence="9">
    <name type="scientific">Thermus islandicus</name>
    <dbReference type="NCBI Taxonomy" id="540988"/>
    <lineage>
        <taxon>Bacteria</taxon>
        <taxon>Thermotogati</taxon>
        <taxon>Deinococcota</taxon>
        <taxon>Deinococci</taxon>
        <taxon>Thermales</taxon>
        <taxon>Thermaceae</taxon>
        <taxon>Thermus</taxon>
    </lineage>
</organism>